<evidence type="ECO:0000313" key="4">
    <source>
        <dbReference type="Proteomes" id="UP000629870"/>
    </source>
</evidence>
<evidence type="ECO:0000313" key="1">
    <source>
        <dbReference type="EMBL" id="MBB6018844.1"/>
    </source>
</evidence>
<dbReference type="NCBIfam" id="TIGR02684">
    <property type="entry name" value="dnstrm_HI1420"/>
    <property type="match status" value="1"/>
</dbReference>
<dbReference type="PANTHER" id="PTHR40275:SF1">
    <property type="entry name" value="SSL7038 PROTEIN"/>
    <property type="match status" value="1"/>
</dbReference>
<dbReference type="RefSeq" id="WP_139404973.1">
    <property type="nucleotide sequence ID" value="NZ_JACHEW010000046.1"/>
</dbReference>
<dbReference type="OrthoDB" id="9798416at2"/>
<organism evidence="2 3">
    <name type="scientific">Deinococcus radiopugnans ATCC 19172</name>
    <dbReference type="NCBI Taxonomy" id="585398"/>
    <lineage>
        <taxon>Bacteria</taxon>
        <taxon>Thermotogati</taxon>
        <taxon>Deinococcota</taxon>
        <taxon>Deinococci</taxon>
        <taxon>Deinococcales</taxon>
        <taxon>Deinococcaceae</taxon>
        <taxon>Deinococcus</taxon>
    </lineage>
</organism>
<dbReference type="GO" id="GO:0003677">
    <property type="term" value="F:DNA binding"/>
    <property type="evidence" value="ECO:0007669"/>
    <property type="project" value="InterPro"/>
</dbReference>
<dbReference type="EMBL" id="JACHEW010000046">
    <property type="protein sequence ID" value="MBB6018844.1"/>
    <property type="molecule type" value="Genomic_DNA"/>
</dbReference>
<dbReference type="InterPro" id="IPR010982">
    <property type="entry name" value="Lambda_DNA-bd_dom_sf"/>
</dbReference>
<dbReference type="SUPFAM" id="SSF47413">
    <property type="entry name" value="lambda repressor-like DNA-binding domains"/>
    <property type="match status" value="1"/>
</dbReference>
<protein>
    <submittedName>
        <fullName evidence="1 2">Addiction module antidote protein</fullName>
    </submittedName>
</protein>
<dbReference type="PANTHER" id="PTHR40275">
    <property type="entry name" value="SSL7038 PROTEIN"/>
    <property type="match status" value="1"/>
</dbReference>
<name>A0A5C4XIG6_9DEIO</name>
<dbReference type="EMBL" id="VDMO01000046">
    <property type="protein sequence ID" value="TNM63207.1"/>
    <property type="molecule type" value="Genomic_DNA"/>
</dbReference>
<keyword evidence="4" id="KW-1185">Reference proteome</keyword>
<evidence type="ECO:0000313" key="2">
    <source>
        <dbReference type="EMBL" id="TNM63207.1"/>
    </source>
</evidence>
<evidence type="ECO:0000313" key="3">
    <source>
        <dbReference type="Proteomes" id="UP000313988"/>
    </source>
</evidence>
<gene>
    <name evidence="2" type="ORF">FHR04_20165</name>
    <name evidence="1" type="ORF">HNQ04_004125</name>
</gene>
<dbReference type="Proteomes" id="UP000313988">
    <property type="component" value="Unassembled WGS sequence"/>
</dbReference>
<dbReference type="InterPro" id="IPR014057">
    <property type="entry name" value="HI1420"/>
</dbReference>
<accession>A0A5C4XIG6</accession>
<dbReference type="Pfam" id="PF21716">
    <property type="entry name" value="dnstrm_HI1420"/>
    <property type="match status" value="1"/>
</dbReference>
<proteinExistence type="predicted"/>
<reference evidence="2 3" key="1">
    <citation type="submission" date="2019-06" db="EMBL/GenBank/DDBJ databases">
        <title>Genome sequence of Deinococcus radiopugnans ATCC 19172.</title>
        <authorList>
            <person name="Maclea K.S."/>
            <person name="Maynard C.R."/>
        </authorList>
    </citation>
    <scope>NUCLEOTIDE SEQUENCE [LARGE SCALE GENOMIC DNA]</scope>
    <source>
        <strain evidence="2 3">ATCC 19172</strain>
    </source>
</reference>
<reference evidence="1 4" key="2">
    <citation type="submission" date="2020-08" db="EMBL/GenBank/DDBJ databases">
        <title>Genomic Encyclopedia of Type Strains, Phase IV (KMG-IV): sequencing the most valuable type-strain genomes for metagenomic binning, comparative biology and taxonomic classification.</title>
        <authorList>
            <person name="Goeker M."/>
        </authorList>
    </citation>
    <scope>NUCLEOTIDE SEQUENCE [LARGE SCALE GENOMIC DNA]</scope>
    <source>
        <strain evidence="1 4">DSM 12027</strain>
    </source>
</reference>
<dbReference type="AlphaFoldDB" id="A0A5C4XIG6"/>
<dbReference type="Proteomes" id="UP000629870">
    <property type="component" value="Unassembled WGS sequence"/>
</dbReference>
<sequence>MRTYRKFQDALIDELRADPEQAFAYLQVALEEFDQDGDLQHLMLAVRNVAEARGGVPELARQVGIGKTSLYKALSEDGNPTLSTISAVLHGLGYRLALAPAQPRAAS</sequence>
<comment type="caution">
    <text evidence="2">The sequence shown here is derived from an EMBL/GenBank/DDBJ whole genome shotgun (WGS) entry which is preliminary data.</text>
</comment>